<sequence>MELVISQHCLCIKHRPSLSFLDYHGKLIFSCRSFLDLVCASLFSPWFPDLNLSSCLQTVMLLNNTRLHVPRISTGKSRALGFSNMCSECPLYLNYAILINVTYYMIASLHIIYLPLLITNLHII</sequence>
<keyword evidence="1" id="KW-0472">Membrane</keyword>
<keyword evidence="3" id="KW-1185">Reference proteome</keyword>
<dbReference type="Proteomes" id="UP000825935">
    <property type="component" value="Chromosome 12"/>
</dbReference>
<proteinExistence type="predicted"/>
<evidence type="ECO:0000256" key="1">
    <source>
        <dbReference type="SAM" id="Phobius"/>
    </source>
</evidence>
<accession>A0A8T2TJ37</accession>
<comment type="caution">
    <text evidence="2">The sequence shown here is derived from an EMBL/GenBank/DDBJ whole genome shotgun (WGS) entry which is preliminary data.</text>
</comment>
<organism evidence="2 3">
    <name type="scientific">Ceratopteris richardii</name>
    <name type="common">Triangle waterfern</name>
    <dbReference type="NCBI Taxonomy" id="49495"/>
    <lineage>
        <taxon>Eukaryota</taxon>
        <taxon>Viridiplantae</taxon>
        <taxon>Streptophyta</taxon>
        <taxon>Embryophyta</taxon>
        <taxon>Tracheophyta</taxon>
        <taxon>Polypodiopsida</taxon>
        <taxon>Polypodiidae</taxon>
        <taxon>Polypodiales</taxon>
        <taxon>Pteridineae</taxon>
        <taxon>Pteridaceae</taxon>
        <taxon>Parkerioideae</taxon>
        <taxon>Ceratopteris</taxon>
    </lineage>
</organism>
<evidence type="ECO:0000313" key="3">
    <source>
        <dbReference type="Proteomes" id="UP000825935"/>
    </source>
</evidence>
<reference evidence="2" key="1">
    <citation type="submission" date="2021-08" db="EMBL/GenBank/DDBJ databases">
        <title>WGS assembly of Ceratopteris richardii.</title>
        <authorList>
            <person name="Marchant D.B."/>
            <person name="Chen G."/>
            <person name="Jenkins J."/>
            <person name="Shu S."/>
            <person name="Leebens-Mack J."/>
            <person name="Grimwood J."/>
            <person name="Schmutz J."/>
            <person name="Soltis P."/>
            <person name="Soltis D."/>
            <person name="Chen Z.-H."/>
        </authorList>
    </citation>
    <scope>NUCLEOTIDE SEQUENCE</scope>
    <source>
        <strain evidence="2">Whitten #5841</strain>
        <tissue evidence="2">Leaf</tissue>
    </source>
</reference>
<keyword evidence="1" id="KW-0812">Transmembrane</keyword>
<gene>
    <name evidence="2" type="ORF">KP509_12G051500</name>
</gene>
<keyword evidence="1" id="KW-1133">Transmembrane helix</keyword>
<protein>
    <submittedName>
        <fullName evidence="2">Uncharacterized protein</fullName>
    </submittedName>
</protein>
<dbReference type="EMBL" id="CM035417">
    <property type="protein sequence ID" value="KAH7423367.1"/>
    <property type="molecule type" value="Genomic_DNA"/>
</dbReference>
<name>A0A8T2TJ37_CERRI</name>
<evidence type="ECO:0000313" key="2">
    <source>
        <dbReference type="EMBL" id="KAH7423367.1"/>
    </source>
</evidence>
<feature type="transmembrane region" description="Helical" evidence="1">
    <location>
        <begin position="92"/>
        <end position="118"/>
    </location>
</feature>
<dbReference type="AlphaFoldDB" id="A0A8T2TJ37"/>